<dbReference type="SUPFAM" id="SSF53187">
    <property type="entry name" value="Zn-dependent exopeptidases"/>
    <property type="match status" value="1"/>
</dbReference>
<reference evidence="8" key="1">
    <citation type="journal article" date="2019" name="Int. J. Syst. Evol. Microbiol.">
        <title>The Global Catalogue of Microorganisms (GCM) 10K type strain sequencing project: providing services to taxonomists for standard genome sequencing and annotation.</title>
        <authorList>
            <consortium name="The Broad Institute Genomics Platform"/>
            <consortium name="The Broad Institute Genome Sequencing Center for Infectious Disease"/>
            <person name="Wu L."/>
            <person name="Ma J."/>
        </authorList>
    </citation>
    <scope>NUCLEOTIDE SEQUENCE [LARGE SCALE GENOMIC DNA]</scope>
    <source>
        <strain evidence="8">CCM 8749</strain>
    </source>
</reference>
<dbReference type="PANTHER" id="PTHR32481">
    <property type="entry name" value="AMINOPEPTIDASE"/>
    <property type="match status" value="1"/>
</dbReference>
<dbReference type="InterPro" id="IPR051464">
    <property type="entry name" value="Peptidase_M42_aminopept"/>
</dbReference>
<dbReference type="Gene3D" id="3.40.630.10">
    <property type="entry name" value="Zn peptidases"/>
    <property type="match status" value="1"/>
</dbReference>
<dbReference type="RefSeq" id="WP_379895760.1">
    <property type="nucleotide sequence ID" value="NZ_CBCSCT010000015.1"/>
</dbReference>
<evidence type="ECO:0000313" key="8">
    <source>
        <dbReference type="Proteomes" id="UP001596250"/>
    </source>
</evidence>
<accession>A0ABW1IT93</accession>
<organism evidence="7 8">
    <name type="scientific">Marinicrinis lubricantis</name>
    <dbReference type="NCBI Taxonomy" id="2086470"/>
    <lineage>
        <taxon>Bacteria</taxon>
        <taxon>Bacillati</taxon>
        <taxon>Bacillota</taxon>
        <taxon>Bacilli</taxon>
        <taxon>Bacillales</taxon>
        <taxon>Paenibacillaceae</taxon>
    </lineage>
</organism>
<comment type="similarity">
    <text evidence="1 6">Belongs to the peptidase M42 family.</text>
</comment>
<gene>
    <name evidence="7" type="ORF">ACFPXP_17985</name>
</gene>
<evidence type="ECO:0000256" key="1">
    <source>
        <dbReference type="ARBA" id="ARBA00006272"/>
    </source>
</evidence>
<dbReference type="PIRSF" id="PIRSF001123">
    <property type="entry name" value="PepA_GA"/>
    <property type="match status" value="1"/>
</dbReference>
<dbReference type="PANTHER" id="PTHR32481:SF7">
    <property type="entry name" value="AMINOPEPTIDASE YHFE-RELATED"/>
    <property type="match status" value="1"/>
</dbReference>
<dbReference type="Proteomes" id="UP001596250">
    <property type="component" value="Unassembled WGS sequence"/>
</dbReference>
<keyword evidence="4" id="KW-0479">Metal-binding</keyword>
<keyword evidence="3" id="KW-0645">Protease</keyword>
<keyword evidence="5" id="KW-0378">Hydrolase</keyword>
<evidence type="ECO:0000256" key="6">
    <source>
        <dbReference type="PIRNR" id="PIRNR001123"/>
    </source>
</evidence>
<keyword evidence="2" id="KW-0031">Aminopeptidase</keyword>
<evidence type="ECO:0000256" key="3">
    <source>
        <dbReference type="ARBA" id="ARBA00022670"/>
    </source>
</evidence>
<dbReference type="InterPro" id="IPR023367">
    <property type="entry name" value="Peptidase_M42_dom2"/>
</dbReference>
<dbReference type="CDD" id="cd05657">
    <property type="entry name" value="M42_glucanase_like"/>
    <property type="match status" value="1"/>
</dbReference>
<evidence type="ECO:0000256" key="2">
    <source>
        <dbReference type="ARBA" id="ARBA00022438"/>
    </source>
</evidence>
<dbReference type="SUPFAM" id="SSF101821">
    <property type="entry name" value="Aminopeptidase/glucanase lid domain"/>
    <property type="match status" value="1"/>
</dbReference>
<dbReference type="Pfam" id="PF05343">
    <property type="entry name" value="Peptidase_M42"/>
    <property type="match status" value="1"/>
</dbReference>
<name>A0ABW1IT93_9BACL</name>
<comment type="caution">
    <text evidence="7">The sequence shown here is derived from an EMBL/GenBank/DDBJ whole genome shotgun (WGS) entry which is preliminary data.</text>
</comment>
<dbReference type="Gene3D" id="2.40.30.40">
    <property type="entry name" value="Peptidase M42, domain 2"/>
    <property type="match status" value="1"/>
</dbReference>
<keyword evidence="8" id="KW-1185">Reference proteome</keyword>
<proteinExistence type="inferred from homology"/>
<evidence type="ECO:0000313" key="7">
    <source>
        <dbReference type="EMBL" id="MFC5988297.1"/>
    </source>
</evidence>
<sequence length="346" mass="38267">MSYRFDMEYLKTTLLTLLNTPSPTGYTRDIMKWLEKQVQDLGFTMEYTNKGNGMVTIPGKCDDGTLLYSAHVDTLGAMVRSIKSDGRLRFTPVGGFTMHSIEGEYCRIHTRDGREYTGTITLCKPSVHATREAREMERKEENMEVRIDEMVKTKEDVEGLGIRPGDFISFEPRAVILESGYVKSRHLDDKASVAALLALLELFRREALQPARTLKLFFSTYEEIGHGSAFIPSDVVEMIAVDMGVIGEDLTCTELDVSICAKDSSGPYDYDMVSKLIKLAKAHQLSYAVDIYPHYGSDASAALSGGNDIRAALIGPGVQASHATERTHLQAIESTAVLLAAYAIEP</sequence>
<dbReference type="EMBL" id="JBHSQV010000179">
    <property type="protein sequence ID" value="MFC5988297.1"/>
    <property type="molecule type" value="Genomic_DNA"/>
</dbReference>
<dbReference type="InterPro" id="IPR008007">
    <property type="entry name" value="Peptidase_M42"/>
</dbReference>
<protein>
    <submittedName>
        <fullName evidence="7">M42 family metallopeptidase</fullName>
    </submittedName>
</protein>
<evidence type="ECO:0000256" key="4">
    <source>
        <dbReference type="ARBA" id="ARBA00022723"/>
    </source>
</evidence>
<evidence type="ECO:0000256" key="5">
    <source>
        <dbReference type="ARBA" id="ARBA00022801"/>
    </source>
</evidence>